<gene>
    <name evidence="10" type="ORF">MM35RIKEN_14320</name>
</gene>
<keyword evidence="5" id="KW-0547">Nucleotide-binding</keyword>
<keyword evidence="2" id="KW-0813">Transport</keyword>
<evidence type="ECO:0000256" key="6">
    <source>
        <dbReference type="ARBA" id="ARBA00022840"/>
    </source>
</evidence>
<feature type="domain" description="ABC transporter" evidence="9">
    <location>
        <begin position="270"/>
        <end position="514"/>
    </location>
</feature>
<name>A0A810PTU1_9FIRM</name>
<dbReference type="AlphaFoldDB" id="A0A810PTU1"/>
<dbReference type="RefSeq" id="WP_212820549.1">
    <property type="nucleotide sequence ID" value="NZ_AP023415.1"/>
</dbReference>
<evidence type="ECO:0000256" key="5">
    <source>
        <dbReference type="ARBA" id="ARBA00022741"/>
    </source>
</evidence>
<dbReference type="FunFam" id="3.40.50.300:FF:000127">
    <property type="entry name" value="Ribose import ATP-binding protein RbsA"/>
    <property type="match status" value="1"/>
</dbReference>
<dbReference type="PROSITE" id="PS50893">
    <property type="entry name" value="ABC_TRANSPORTER_2"/>
    <property type="match status" value="2"/>
</dbReference>
<dbReference type="SUPFAM" id="SSF52540">
    <property type="entry name" value="P-loop containing nucleoside triphosphate hydrolases"/>
    <property type="match status" value="2"/>
</dbReference>
<evidence type="ECO:0000259" key="9">
    <source>
        <dbReference type="PROSITE" id="PS50893"/>
    </source>
</evidence>
<organism evidence="10 11">
    <name type="scientific">Vescimonas fastidiosa</name>
    <dbReference type="NCBI Taxonomy" id="2714353"/>
    <lineage>
        <taxon>Bacteria</taxon>
        <taxon>Bacillati</taxon>
        <taxon>Bacillota</taxon>
        <taxon>Clostridia</taxon>
        <taxon>Eubacteriales</taxon>
        <taxon>Oscillospiraceae</taxon>
        <taxon>Vescimonas</taxon>
    </lineage>
</organism>
<comment type="subcellular location">
    <subcellularLocation>
        <location evidence="1">Cell membrane</location>
        <topology evidence="1">Peripheral membrane protein</topology>
    </subcellularLocation>
</comment>
<protein>
    <submittedName>
        <fullName evidence="10">ABC transporter</fullName>
    </submittedName>
</protein>
<proteinExistence type="predicted"/>
<dbReference type="GO" id="GO:0005524">
    <property type="term" value="F:ATP binding"/>
    <property type="evidence" value="ECO:0007669"/>
    <property type="project" value="UniProtKB-KW"/>
</dbReference>
<evidence type="ECO:0000313" key="11">
    <source>
        <dbReference type="Proteomes" id="UP000681343"/>
    </source>
</evidence>
<dbReference type="GO" id="GO:0005886">
    <property type="term" value="C:plasma membrane"/>
    <property type="evidence" value="ECO:0007669"/>
    <property type="project" value="UniProtKB-SubCell"/>
</dbReference>
<dbReference type="CDD" id="cd03215">
    <property type="entry name" value="ABC_Carb_Monos_II"/>
    <property type="match status" value="1"/>
</dbReference>
<dbReference type="GO" id="GO:0016887">
    <property type="term" value="F:ATP hydrolysis activity"/>
    <property type="evidence" value="ECO:0007669"/>
    <property type="project" value="InterPro"/>
</dbReference>
<dbReference type="InterPro" id="IPR050107">
    <property type="entry name" value="ABC_carbohydrate_import_ATPase"/>
</dbReference>
<keyword evidence="3" id="KW-1003">Cell membrane</keyword>
<keyword evidence="8" id="KW-0472">Membrane</keyword>
<evidence type="ECO:0000256" key="3">
    <source>
        <dbReference type="ARBA" id="ARBA00022475"/>
    </source>
</evidence>
<dbReference type="InterPro" id="IPR003593">
    <property type="entry name" value="AAA+_ATPase"/>
</dbReference>
<dbReference type="KEGG" id="vfa:MM35RIKEN_14320"/>
<dbReference type="Gene3D" id="3.40.50.300">
    <property type="entry name" value="P-loop containing nucleotide triphosphate hydrolases"/>
    <property type="match status" value="2"/>
</dbReference>
<keyword evidence="11" id="KW-1185">Reference proteome</keyword>
<dbReference type="InterPro" id="IPR027417">
    <property type="entry name" value="P-loop_NTPase"/>
</dbReference>
<dbReference type="EMBL" id="AP023415">
    <property type="protein sequence ID" value="BCK79240.1"/>
    <property type="molecule type" value="Genomic_DNA"/>
</dbReference>
<dbReference type="SMART" id="SM00382">
    <property type="entry name" value="AAA"/>
    <property type="match status" value="2"/>
</dbReference>
<dbReference type="InterPro" id="IPR003439">
    <property type="entry name" value="ABC_transporter-like_ATP-bd"/>
</dbReference>
<evidence type="ECO:0000313" key="10">
    <source>
        <dbReference type="EMBL" id="BCK79240.1"/>
    </source>
</evidence>
<dbReference type="PROSITE" id="PS00211">
    <property type="entry name" value="ABC_TRANSPORTER_1"/>
    <property type="match status" value="1"/>
</dbReference>
<keyword evidence="7" id="KW-1278">Translocase</keyword>
<evidence type="ECO:0000256" key="1">
    <source>
        <dbReference type="ARBA" id="ARBA00004202"/>
    </source>
</evidence>
<dbReference type="Proteomes" id="UP000681343">
    <property type="component" value="Chromosome"/>
</dbReference>
<accession>A0A810PTU1</accession>
<dbReference type="CDD" id="cd03216">
    <property type="entry name" value="ABC_Carb_Monos_I"/>
    <property type="match status" value="1"/>
</dbReference>
<evidence type="ECO:0000256" key="2">
    <source>
        <dbReference type="ARBA" id="ARBA00022448"/>
    </source>
</evidence>
<dbReference type="PANTHER" id="PTHR43790:SF9">
    <property type="entry name" value="GALACTOFURANOSE TRANSPORTER ATP-BINDING PROTEIN YTFR"/>
    <property type="match status" value="1"/>
</dbReference>
<sequence length="515" mass="56086">MIAEHAQTATEAPVVLQCVDLCKCYNGVVQAGDHINFSLRRGEVHAFLGENGAGKSTLMKMLYGIEQPDEGQLFLSGEPVVLKSPADAIAHGIGMVHQELMLIPHLTVAENITLGQEVRTRCGRLKKQEASRSIRELAASYGLDIDPDALVDKLTIGQRQRVEIVKLLYRKADILIFDEPTALLTPQESDALFDVLRRLRELGKSTIFITHKLREVYQIADRMTVIRQGRIIGTTTPQETGMEKLTQMMVGKTVPTGRRRPHPIGAEEVLQVKDLSVQSRGGAAVQNVTFSIRSGEVLGVAGIEGNGQTPLAQALLGLCRPSSGSILLDGREITGRSTKQIRDAGVGSIPDDRQGMGLILSMRLFENMLLNAYDEKPYAKSPLLEDWMAARRDAQAKIADYSIAATNESVVVGTLSGGNQQKIVVARELDRGCRMLIAAQPTRGVDIASADYIQGRILAAAEQGCAVLLISSDLDELIKVSDRIMVLFRGQIMGFVDADNATREALGRMMLGEAH</sequence>
<reference evidence="10" key="1">
    <citation type="submission" date="2020-09" db="EMBL/GenBank/DDBJ databases">
        <title>New species isolated from human feces.</title>
        <authorList>
            <person name="Kitahara M."/>
            <person name="Shigeno Y."/>
            <person name="Shime M."/>
            <person name="Matsumoto Y."/>
            <person name="Nakamura S."/>
            <person name="Motooka D."/>
            <person name="Fukuoka S."/>
            <person name="Nishikawa H."/>
            <person name="Benno Y."/>
        </authorList>
    </citation>
    <scope>NUCLEOTIDE SEQUENCE</scope>
    <source>
        <strain evidence="10">MM35</strain>
    </source>
</reference>
<evidence type="ECO:0000256" key="4">
    <source>
        <dbReference type="ARBA" id="ARBA00022737"/>
    </source>
</evidence>
<evidence type="ECO:0000256" key="8">
    <source>
        <dbReference type="ARBA" id="ARBA00023136"/>
    </source>
</evidence>
<evidence type="ECO:0000256" key="7">
    <source>
        <dbReference type="ARBA" id="ARBA00022967"/>
    </source>
</evidence>
<keyword evidence="6" id="KW-0067">ATP-binding</keyword>
<feature type="domain" description="ABC transporter" evidence="9">
    <location>
        <begin position="16"/>
        <end position="253"/>
    </location>
</feature>
<dbReference type="Pfam" id="PF00005">
    <property type="entry name" value="ABC_tran"/>
    <property type="match status" value="2"/>
</dbReference>
<keyword evidence="4" id="KW-0677">Repeat</keyword>
<dbReference type="PANTHER" id="PTHR43790">
    <property type="entry name" value="CARBOHYDRATE TRANSPORT ATP-BINDING PROTEIN MG119-RELATED"/>
    <property type="match status" value="1"/>
</dbReference>
<dbReference type="InterPro" id="IPR017871">
    <property type="entry name" value="ABC_transporter-like_CS"/>
</dbReference>